<reference evidence="2" key="1">
    <citation type="submission" date="2011-06" db="EMBL/GenBank/DDBJ databases">
        <title>The Genome Sequence of Fusarium oxysporum Fo47.</title>
        <authorList>
            <consortium name="The Broad Institute Genome Sequencing Platform"/>
            <person name="Ma L.-J."/>
            <person name="Gale L.R."/>
            <person name="Schwartz D.C."/>
            <person name="Zhou S."/>
            <person name="Corby-Kistler H."/>
            <person name="Young S.K."/>
            <person name="Zeng Q."/>
            <person name="Gargeya S."/>
            <person name="Fitzgerald M."/>
            <person name="Haas B."/>
            <person name="Abouelleil A."/>
            <person name="Alvarado L."/>
            <person name="Arachchi H.M."/>
            <person name="Berlin A."/>
            <person name="Brown A."/>
            <person name="Chapman S.B."/>
            <person name="Chen Z."/>
            <person name="Dunbar C."/>
            <person name="Freedman E."/>
            <person name="Gearin G."/>
            <person name="Gellesch M."/>
            <person name="Goldberg J."/>
            <person name="Griggs A."/>
            <person name="Gujja S."/>
            <person name="Heiman D."/>
            <person name="Howarth C."/>
            <person name="Larson L."/>
            <person name="Lui A."/>
            <person name="MacDonald P.J.P."/>
            <person name="Mehta T."/>
            <person name="Montmayeur A."/>
            <person name="Murphy C."/>
            <person name="Neiman D."/>
            <person name="Pearson M."/>
            <person name="Priest M."/>
            <person name="Roberts A."/>
            <person name="Saif S."/>
            <person name="Shea T."/>
            <person name="Shenoy N."/>
            <person name="Sisk P."/>
            <person name="Stolte C."/>
            <person name="Sykes S."/>
            <person name="Wortman J."/>
            <person name="Nusbaum C."/>
            <person name="Birren B."/>
        </authorList>
    </citation>
    <scope>NUCLEOTIDE SEQUENCE [LARGE SCALE GENOMIC DNA]</scope>
    <source>
        <strain evidence="2">Fo47</strain>
    </source>
</reference>
<dbReference type="AlphaFoldDB" id="W9JGC3"/>
<organism evidence="2">
    <name type="scientific">Fusarium oxysporum Fo47</name>
    <dbReference type="NCBI Taxonomy" id="660027"/>
    <lineage>
        <taxon>Eukaryota</taxon>
        <taxon>Fungi</taxon>
        <taxon>Dikarya</taxon>
        <taxon>Ascomycota</taxon>
        <taxon>Pezizomycotina</taxon>
        <taxon>Sordariomycetes</taxon>
        <taxon>Hypocreomycetidae</taxon>
        <taxon>Hypocreales</taxon>
        <taxon>Nectriaceae</taxon>
        <taxon>Fusarium</taxon>
        <taxon>Fusarium oxysporum species complex</taxon>
    </lineage>
</organism>
<evidence type="ECO:0000256" key="1">
    <source>
        <dbReference type="SAM" id="MobiDB-lite"/>
    </source>
</evidence>
<dbReference type="EMBL" id="JH717923">
    <property type="protein sequence ID" value="EWZ28508.1"/>
    <property type="molecule type" value="Genomic_DNA"/>
</dbReference>
<gene>
    <name evidence="2" type="ORF">FOZG_17819</name>
</gene>
<feature type="compositionally biased region" description="Polar residues" evidence="1">
    <location>
        <begin position="221"/>
        <end position="235"/>
    </location>
</feature>
<dbReference type="HOGENOM" id="CLU_511945_0_0_1"/>
<reference evidence="2" key="2">
    <citation type="submission" date="2012-06" db="EMBL/GenBank/DDBJ databases">
        <title>Annotation of the Genome Sequence of Fusarium oxysporum Fo47.</title>
        <authorList>
            <consortium name="The Broad Institute Genomics Platform"/>
            <person name="Ma L.-J."/>
            <person name="Corby-Kistler H."/>
            <person name="Broz K."/>
            <person name="Gale L.R."/>
            <person name="Jonkers W."/>
            <person name="O'Donnell K."/>
            <person name="Ploetz R."/>
            <person name="Steinberg C."/>
            <person name="Schwartz D.C."/>
            <person name="VanEtten H."/>
            <person name="Zhou S."/>
            <person name="Young S.K."/>
            <person name="Zeng Q."/>
            <person name="Gargeya S."/>
            <person name="Fitzgerald M."/>
            <person name="Abouelleil A."/>
            <person name="Alvarado L."/>
            <person name="Chapman S.B."/>
            <person name="Gainer-Dewar J."/>
            <person name="Goldberg J."/>
            <person name="Griggs A."/>
            <person name="Gujja S."/>
            <person name="Hansen M."/>
            <person name="Howarth C."/>
            <person name="Imamovic A."/>
            <person name="Ireland A."/>
            <person name="Larimer J."/>
            <person name="McCowan C."/>
            <person name="Murphy C."/>
            <person name="Pearson M."/>
            <person name="Poon T.W."/>
            <person name="Priest M."/>
            <person name="Roberts A."/>
            <person name="Saif S."/>
            <person name="Shea T."/>
            <person name="Sykes S."/>
            <person name="Wortman J."/>
            <person name="Nusbaum C."/>
            <person name="Birren B."/>
        </authorList>
    </citation>
    <scope>NUCLEOTIDE SEQUENCE</scope>
    <source>
        <strain evidence="2">Fo47</strain>
    </source>
</reference>
<dbReference type="VEuPathDB" id="FungiDB:FOZG_17819"/>
<feature type="region of interest" description="Disordered" evidence="1">
    <location>
        <begin position="411"/>
        <end position="474"/>
    </location>
</feature>
<dbReference type="Proteomes" id="UP000030766">
    <property type="component" value="Unassembled WGS sequence"/>
</dbReference>
<evidence type="ECO:0000313" key="2">
    <source>
        <dbReference type="EMBL" id="EWZ28508.1"/>
    </source>
</evidence>
<feature type="compositionally biased region" description="Acidic residues" evidence="1">
    <location>
        <begin position="414"/>
        <end position="432"/>
    </location>
</feature>
<proteinExistence type="predicted"/>
<feature type="region of interest" description="Disordered" evidence="1">
    <location>
        <begin position="219"/>
        <end position="246"/>
    </location>
</feature>
<name>W9JGC3_FUSOX</name>
<accession>W9JGC3</accession>
<protein>
    <submittedName>
        <fullName evidence="2">Uncharacterized protein</fullName>
    </submittedName>
</protein>
<sequence>MPEASGNEKPPILCQRLPPSFNPQNSYFDKWDVVPKPEVAITYFLQTIATFRKCDGSEVGNSVTAVAKKVINFVPYTEVQPPTHILSFPGEFITRVERRLRKHLLGRRLGTLTAVTEEPDALVYSSENVNVTTDIVLRIFFDAASPLLHPSHNFYFTVSSLLRAKTYYSAKSLSCVPKQTLLADDGLLRLHDDVLKVGESKYQNLKWMWLPPDDQVENGAARQSDSLSHFNGDTSTKPERSASSSEVFTTSFASSSAENASESGGENGTWVTSIRIPVSSVQRLQPTFCSKFVARFYSIPLRIRINGAYAEKIDCEVPLQVVHTRRMAEANLAPVQEDASPHCFGPAVILSQGNNLQLPRDTAKFILGRGLRSQRKELKRLWEDPAWRTNQAVCSTSTSLLCDVFESDNRSDLNQDEDIDEGTEDDEDEDEGQGSGYGSDNDYADWSGEAIHDDSDDDSSTKDSPGRYTTIAPVDPPADLVLRLAYYMITADFEDGRSNSTMLVFSAPSGDSLAHTAKNISAHIDSRLFYQD</sequence>